<dbReference type="AlphaFoldDB" id="A0A840BMJ2"/>
<keyword evidence="3" id="KW-0813">Transport</keyword>
<sequence length="494" mass="52696">MKRVLSIAIASLFAGAAHSADLMQVYRDALENDAQFASARASAEAGRERKAQGLSGLLPQVGASAGTQYNDTNRDLPAPPISGRYNSNNWGVKLTQPVFRLQNWYQYREGELAAAVSELQAKSAQQDLIVRVASAYFDLLNSQETLASIEAQKAANLQQLELARKSFEVGTTTITDVHEAQSRFDLTVAREAAARADVIVKTQSLRQITGKDQGALAPLREGVRFEQPQPNDMSQWANNAADGNLAAQQAQLASEIADREVSSARSGHLPTADVVAQYGHTYTGAIGNIIASEAKVNSGSIGVQISVPIFAGGYTQSKVREAVSLREKARADLENARRSATLGAQQAYLGVTSGIAQVAGYEAALVSSKSAVESNKLGYQVGVRINIDVLNAETQYYETFRQLARARYDTALAQLKLKSAAGTLSEEDVKTINALLDPAAAGRPIVVPDTTPQPIGKDAAASETKKETTTEPVAKKRGTPAPTKKATEKPAKAN</sequence>
<comment type="similarity">
    <text evidence="2">Belongs to the outer membrane factor (OMF) (TC 1.B.17) family.</text>
</comment>
<keyword evidence="9" id="KW-0732">Signal</keyword>
<evidence type="ECO:0000256" key="9">
    <source>
        <dbReference type="SAM" id="SignalP"/>
    </source>
</evidence>
<dbReference type="SUPFAM" id="SSF56954">
    <property type="entry name" value="Outer membrane efflux proteins (OEP)"/>
    <property type="match status" value="1"/>
</dbReference>
<keyword evidence="11" id="KW-1185">Reference proteome</keyword>
<dbReference type="GO" id="GO:0015288">
    <property type="term" value="F:porin activity"/>
    <property type="evidence" value="ECO:0007669"/>
    <property type="project" value="TreeGrafter"/>
</dbReference>
<evidence type="ECO:0000256" key="3">
    <source>
        <dbReference type="ARBA" id="ARBA00022448"/>
    </source>
</evidence>
<evidence type="ECO:0000256" key="2">
    <source>
        <dbReference type="ARBA" id="ARBA00007613"/>
    </source>
</evidence>
<dbReference type="Proteomes" id="UP000561045">
    <property type="component" value="Unassembled WGS sequence"/>
</dbReference>
<evidence type="ECO:0000313" key="10">
    <source>
        <dbReference type="EMBL" id="MBB4012872.1"/>
    </source>
</evidence>
<feature type="chain" id="PRO_5032508892" evidence="9">
    <location>
        <begin position="20"/>
        <end position="494"/>
    </location>
</feature>
<comment type="caution">
    <text evidence="10">The sequence shown here is derived from an EMBL/GenBank/DDBJ whole genome shotgun (WGS) entry which is preliminary data.</text>
</comment>
<accession>A0A840BMJ2</accession>
<organism evidence="10 11">
    <name type="scientific">Niveibacterium umoris</name>
    <dbReference type="NCBI Taxonomy" id="1193620"/>
    <lineage>
        <taxon>Bacteria</taxon>
        <taxon>Pseudomonadati</taxon>
        <taxon>Pseudomonadota</taxon>
        <taxon>Betaproteobacteria</taxon>
        <taxon>Rhodocyclales</taxon>
        <taxon>Rhodocyclaceae</taxon>
        <taxon>Niveibacterium</taxon>
    </lineage>
</organism>
<dbReference type="NCBIfam" id="TIGR01844">
    <property type="entry name" value="type_I_sec_TolC"/>
    <property type="match status" value="1"/>
</dbReference>
<dbReference type="InterPro" id="IPR003423">
    <property type="entry name" value="OMP_efflux"/>
</dbReference>
<proteinExistence type="inferred from homology"/>
<evidence type="ECO:0000313" key="11">
    <source>
        <dbReference type="Proteomes" id="UP000561045"/>
    </source>
</evidence>
<feature type="signal peptide" evidence="9">
    <location>
        <begin position="1"/>
        <end position="19"/>
    </location>
</feature>
<dbReference type="GO" id="GO:0009279">
    <property type="term" value="C:cell outer membrane"/>
    <property type="evidence" value="ECO:0007669"/>
    <property type="project" value="UniProtKB-SubCell"/>
</dbReference>
<keyword evidence="7" id="KW-0998">Cell outer membrane</keyword>
<evidence type="ECO:0000256" key="8">
    <source>
        <dbReference type="SAM" id="MobiDB-lite"/>
    </source>
</evidence>
<dbReference type="GO" id="GO:0015562">
    <property type="term" value="F:efflux transmembrane transporter activity"/>
    <property type="evidence" value="ECO:0007669"/>
    <property type="project" value="InterPro"/>
</dbReference>
<dbReference type="InterPro" id="IPR051906">
    <property type="entry name" value="TolC-like"/>
</dbReference>
<gene>
    <name evidence="10" type="ORF">GGR36_002180</name>
</gene>
<dbReference type="Gene3D" id="1.20.1600.10">
    <property type="entry name" value="Outer membrane efflux proteins (OEP)"/>
    <property type="match status" value="1"/>
</dbReference>
<name>A0A840BMJ2_9RHOO</name>
<dbReference type="RefSeq" id="WP_183634644.1">
    <property type="nucleotide sequence ID" value="NZ_BAABLE010000011.1"/>
</dbReference>
<evidence type="ECO:0000256" key="7">
    <source>
        <dbReference type="ARBA" id="ARBA00023237"/>
    </source>
</evidence>
<dbReference type="Pfam" id="PF02321">
    <property type="entry name" value="OEP"/>
    <property type="match status" value="2"/>
</dbReference>
<evidence type="ECO:0000256" key="6">
    <source>
        <dbReference type="ARBA" id="ARBA00023136"/>
    </source>
</evidence>
<evidence type="ECO:0000256" key="4">
    <source>
        <dbReference type="ARBA" id="ARBA00022452"/>
    </source>
</evidence>
<feature type="region of interest" description="Disordered" evidence="8">
    <location>
        <begin position="444"/>
        <end position="494"/>
    </location>
</feature>
<keyword evidence="6" id="KW-0472">Membrane</keyword>
<dbReference type="PANTHER" id="PTHR30026:SF20">
    <property type="entry name" value="OUTER MEMBRANE PROTEIN TOLC"/>
    <property type="match status" value="1"/>
</dbReference>
<feature type="compositionally biased region" description="Basic and acidic residues" evidence="8">
    <location>
        <begin position="485"/>
        <end position="494"/>
    </location>
</feature>
<evidence type="ECO:0000256" key="1">
    <source>
        <dbReference type="ARBA" id="ARBA00004442"/>
    </source>
</evidence>
<keyword evidence="5" id="KW-0812">Transmembrane</keyword>
<dbReference type="GO" id="GO:1990281">
    <property type="term" value="C:efflux pump complex"/>
    <property type="evidence" value="ECO:0007669"/>
    <property type="project" value="TreeGrafter"/>
</dbReference>
<dbReference type="EMBL" id="JACIET010000001">
    <property type="protein sequence ID" value="MBB4012872.1"/>
    <property type="molecule type" value="Genomic_DNA"/>
</dbReference>
<evidence type="ECO:0000256" key="5">
    <source>
        <dbReference type="ARBA" id="ARBA00022692"/>
    </source>
</evidence>
<comment type="subcellular location">
    <subcellularLocation>
        <location evidence="1">Cell outer membrane</location>
    </subcellularLocation>
</comment>
<dbReference type="PANTHER" id="PTHR30026">
    <property type="entry name" value="OUTER MEMBRANE PROTEIN TOLC"/>
    <property type="match status" value="1"/>
</dbReference>
<protein>
    <submittedName>
        <fullName evidence="10">Outer membrane protein</fullName>
    </submittedName>
</protein>
<dbReference type="InterPro" id="IPR010130">
    <property type="entry name" value="T1SS_OMP_TolC"/>
</dbReference>
<keyword evidence="4" id="KW-1134">Transmembrane beta strand</keyword>
<reference evidence="10 11" key="1">
    <citation type="submission" date="2020-08" db="EMBL/GenBank/DDBJ databases">
        <title>Genomic Encyclopedia of Type Strains, Phase IV (KMG-IV): sequencing the most valuable type-strain genomes for metagenomic binning, comparative biology and taxonomic classification.</title>
        <authorList>
            <person name="Goeker M."/>
        </authorList>
    </citation>
    <scope>NUCLEOTIDE SEQUENCE [LARGE SCALE GENOMIC DNA]</scope>
    <source>
        <strain evidence="10 11">DSM 106739</strain>
    </source>
</reference>